<protein>
    <recommendedName>
        <fullName evidence="4">Entericidin EcnAB</fullName>
    </recommendedName>
</protein>
<dbReference type="AlphaFoldDB" id="C5RZB6"/>
<name>C5RZB6_9PAST</name>
<dbReference type="PROSITE" id="PS51257">
    <property type="entry name" value="PROKAR_LIPOPROTEIN"/>
    <property type="match status" value="1"/>
</dbReference>
<reference evidence="2 3" key="1">
    <citation type="journal article" date="2010" name="Vet. Microbiol.">
        <title>Production of haemolysins by strains of the Actinobacillus minor/porcitonsillarum complex.</title>
        <authorList>
            <person name="Arya G."/>
            <person name="Niven D.F."/>
        </authorList>
    </citation>
    <scope>NUCLEOTIDE SEQUENCE [LARGE SCALE GENOMIC DNA]</scope>
    <source>
        <strain evidence="2 3">NM305</strain>
    </source>
</reference>
<comment type="caution">
    <text evidence="2">The sequence shown here is derived from an EMBL/GenBank/DDBJ whole genome shotgun (WGS) entry which is preliminary data.</text>
</comment>
<keyword evidence="1" id="KW-0732">Signal</keyword>
<dbReference type="eggNOG" id="ENOG5030S7I">
    <property type="taxonomic scope" value="Bacteria"/>
</dbReference>
<accession>C5RZB6</accession>
<dbReference type="RefSeq" id="WP_005822430.1">
    <property type="nucleotide sequence ID" value="NZ_ACQL01000040.1"/>
</dbReference>
<sequence length="59" mass="6047">MQLKKVMFAVLAISSLTLAGCAELQGIGQSAKDGAVMRAKMEASTKASEAVGKVTGSKF</sequence>
<feature type="chain" id="PRO_5002956689" description="Entericidin EcnAB" evidence="1">
    <location>
        <begin position="20"/>
        <end position="59"/>
    </location>
</feature>
<evidence type="ECO:0000313" key="2">
    <source>
        <dbReference type="EMBL" id="EER47999.1"/>
    </source>
</evidence>
<dbReference type="Proteomes" id="UP000005532">
    <property type="component" value="Unassembled WGS sequence"/>
</dbReference>
<dbReference type="EMBL" id="ACQL01000040">
    <property type="protein sequence ID" value="EER47999.1"/>
    <property type="molecule type" value="Genomic_DNA"/>
</dbReference>
<evidence type="ECO:0008006" key="4">
    <source>
        <dbReference type="Google" id="ProtNLM"/>
    </source>
</evidence>
<evidence type="ECO:0000256" key="1">
    <source>
        <dbReference type="SAM" id="SignalP"/>
    </source>
</evidence>
<evidence type="ECO:0000313" key="3">
    <source>
        <dbReference type="Proteomes" id="UP000005532"/>
    </source>
</evidence>
<proteinExistence type="predicted"/>
<organism evidence="2 3">
    <name type="scientific">Actinobacillus minor NM305</name>
    <dbReference type="NCBI Taxonomy" id="637911"/>
    <lineage>
        <taxon>Bacteria</taxon>
        <taxon>Pseudomonadati</taxon>
        <taxon>Pseudomonadota</taxon>
        <taxon>Gammaproteobacteria</taxon>
        <taxon>Pasteurellales</taxon>
        <taxon>Pasteurellaceae</taxon>
        <taxon>Actinobacillus</taxon>
    </lineage>
</organism>
<feature type="signal peptide" evidence="1">
    <location>
        <begin position="1"/>
        <end position="19"/>
    </location>
</feature>
<gene>
    <name evidence="2" type="ORF">AM305_05048</name>
</gene>